<dbReference type="Proteomes" id="UP000033607">
    <property type="component" value="Unassembled WGS sequence"/>
</dbReference>
<dbReference type="Gene3D" id="3.90.1580.10">
    <property type="entry name" value="paralog of FGE (formylglycine-generating enzyme)"/>
    <property type="match status" value="1"/>
</dbReference>
<dbReference type="RefSeq" id="WP_046277128.1">
    <property type="nucleotide sequence ID" value="NZ_LATL02000170.1"/>
</dbReference>
<sequence>MSNETEKRIIITRYKRTGQYFTENLGDGVGLDMVLIPGGTFLMGSPEDELESRDDERPQHEVTIQPFFLGRYTVTQAQWRIVASYPQVERKLNLNPSRFLGDNRPVEGVNWYDATEFCKRLSAKTGREYKLPSEAQWEYACRAGTKTPFHFGETITTDLANYNGINDPDGRWLGSYGRGTQGKYRKQTIDVGSFPPNDFGLHDMHGNVLECCLDDWHKNYENAPTDGSAWFDDSKTLAEKEGTFVLRGGSWGMYPDVCRSAIRIFNGRVSRDDFISFRVVCVMPLT</sequence>
<comment type="caution">
    <text evidence="2">The sequence shown here is derived from an EMBL/GenBank/DDBJ whole genome shotgun (WGS) entry which is preliminary data.</text>
</comment>
<dbReference type="EMBL" id="LATL02000170">
    <property type="protein sequence ID" value="KKD39410.1"/>
    <property type="molecule type" value="Genomic_DNA"/>
</dbReference>
<dbReference type="AlphaFoldDB" id="A0A0F5YMJ6"/>
<accession>A0A0F5YMJ6</accession>
<dbReference type="PANTHER" id="PTHR23150:SF19">
    <property type="entry name" value="FORMYLGLYCINE-GENERATING ENZYME"/>
    <property type="match status" value="1"/>
</dbReference>
<dbReference type="InterPro" id="IPR016187">
    <property type="entry name" value="CTDL_fold"/>
</dbReference>
<feature type="domain" description="Sulfatase-modifying factor enzyme-like" evidence="1">
    <location>
        <begin position="32"/>
        <end position="280"/>
    </location>
</feature>
<name>A0A0F5YMJ6_9CYAN</name>
<proteinExistence type="predicted"/>
<reference evidence="2 3" key="1">
    <citation type="submission" date="2015-06" db="EMBL/GenBank/DDBJ databases">
        <title>Draft genome assembly of filamentous brackish cyanobacterium Limnoraphis robusta strain CS-951.</title>
        <authorList>
            <person name="Willis A."/>
            <person name="Parks M."/>
            <person name="Burford M.A."/>
        </authorList>
    </citation>
    <scope>NUCLEOTIDE SEQUENCE [LARGE SCALE GENOMIC DNA]</scope>
    <source>
        <strain evidence="2 3">CS-951</strain>
    </source>
</reference>
<evidence type="ECO:0000259" key="1">
    <source>
        <dbReference type="Pfam" id="PF03781"/>
    </source>
</evidence>
<dbReference type="InterPro" id="IPR042095">
    <property type="entry name" value="SUMF_sf"/>
</dbReference>
<evidence type="ECO:0000313" key="2">
    <source>
        <dbReference type="EMBL" id="KKD39410.1"/>
    </source>
</evidence>
<organism evidence="2 3">
    <name type="scientific">Limnoraphis robusta CS-951</name>
    <dbReference type="NCBI Taxonomy" id="1637645"/>
    <lineage>
        <taxon>Bacteria</taxon>
        <taxon>Bacillati</taxon>
        <taxon>Cyanobacteriota</taxon>
        <taxon>Cyanophyceae</taxon>
        <taxon>Oscillatoriophycideae</taxon>
        <taxon>Oscillatoriales</taxon>
        <taxon>Sirenicapillariaceae</taxon>
        <taxon>Limnoraphis</taxon>
    </lineage>
</organism>
<protein>
    <recommendedName>
        <fullName evidence="1">Sulfatase-modifying factor enzyme-like domain-containing protein</fullName>
    </recommendedName>
</protein>
<evidence type="ECO:0000313" key="3">
    <source>
        <dbReference type="Proteomes" id="UP000033607"/>
    </source>
</evidence>
<dbReference type="InterPro" id="IPR005532">
    <property type="entry name" value="SUMF_dom"/>
</dbReference>
<gene>
    <name evidence="2" type="ORF">WN50_03550</name>
</gene>
<dbReference type="PANTHER" id="PTHR23150">
    <property type="entry name" value="SULFATASE MODIFYING FACTOR 1, 2"/>
    <property type="match status" value="1"/>
</dbReference>
<dbReference type="PATRIC" id="fig|1637645.4.peg.3375"/>
<dbReference type="GO" id="GO:0120147">
    <property type="term" value="F:formylglycine-generating oxidase activity"/>
    <property type="evidence" value="ECO:0007669"/>
    <property type="project" value="TreeGrafter"/>
</dbReference>
<dbReference type="InterPro" id="IPR051043">
    <property type="entry name" value="Sulfatase_Mod_Factor_Kinase"/>
</dbReference>
<dbReference type="SUPFAM" id="SSF56436">
    <property type="entry name" value="C-type lectin-like"/>
    <property type="match status" value="1"/>
</dbReference>
<dbReference type="OrthoDB" id="569031at2"/>
<dbReference type="Pfam" id="PF03781">
    <property type="entry name" value="FGE-sulfatase"/>
    <property type="match status" value="1"/>
</dbReference>